<dbReference type="InterPro" id="IPR000683">
    <property type="entry name" value="Gfo/Idh/MocA-like_OxRdtase_N"/>
</dbReference>
<feature type="compositionally biased region" description="Gly residues" evidence="1">
    <location>
        <begin position="308"/>
        <end position="327"/>
    </location>
</feature>
<dbReference type="Pfam" id="PF01408">
    <property type="entry name" value="GFO_IDH_MocA"/>
    <property type="match status" value="1"/>
</dbReference>
<feature type="region of interest" description="Disordered" evidence="1">
    <location>
        <begin position="305"/>
        <end position="337"/>
    </location>
</feature>
<reference evidence="4 5" key="1">
    <citation type="submission" date="2020-04" db="EMBL/GenBank/DDBJ databases">
        <title>Sequencing and Assembly of C. fimi.</title>
        <authorList>
            <person name="Ramsey A.R."/>
        </authorList>
    </citation>
    <scope>NUCLEOTIDE SEQUENCE [LARGE SCALE GENOMIC DNA]</scope>
    <source>
        <strain evidence="4 5">SB</strain>
    </source>
</reference>
<dbReference type="EMBL" id="JABCJJ010000002">
    <property type="protein sequence ID" value="NMR19101.1"/>
    <property type="molecule type" value="Genomic_DNA"/>
</dbReference>
<dbReference type="Gene3D" id="3.40.50.720">
    <property type="entry name" value="NAD(P)-binding Rossmann-like Domain"/>
    <property type="match status" value="1"/>
</dbReference>
<dbReference type="Gene3D" id="3.30.360.10">
    <property type="entry name" value="Dihydrodipicolinate Reductase, domain 2"/>
    <property type="match status" value="1"/>
</dbReference>
<feature type="domain" description="YceM-like C-terminal" evidence="3">
    <location>
        <begin position="139"/>
        <end position="240"/>
    </location>
</feature>
<keyword evidence="5" id="KW-1185">Reference proteome</keyword>
<gene>
    <name evidence="4" type="ORF">HIR71_02510</name>
</gene>
<dbReference type="SUPFAM" id="SSF55347">
    <property type="entry name" value="Glyceraldehyde-3-phosphate dehydrogenase-like, C-terminal domain"/>
    <property type="match status" value="1"/>
</dbReference>
<organism evidence="4 5">
    <name type="scientific">Cellulomonas fimi</name>
    <dbReference type="NCBI Taxonomy" id="1708"/>
    <lineage>
        <taxon>Bacteria</taxon>
        <taxon>Bacillati</taxon>
        <taxon>Actinomycetota</taxon>
        <taxon>Actinomycetes</taxon>
        <taxon>Micrococcales</taxon>
        <taxon>Cellulomonadaceae</taxon>
        <taxon>Cellulomonas</taxon>
    </lineage>
</organism>
<evidence type="ECO:0000259" key="2">
    <source>
        <dbReference type="Pfam" id="PF01408"/>
    </source>
</evidence>
<feature type="domain" description="Gfo/Idh/MocA-like oxidoreductase N-terminal" evidence="2">
    <location>
        <begin position="1"/>
        <end position="119"/>
    </location>
</feature>
<protein>
    <submittedName>
        <fullName evidence="4">Gfo/Idh/MocA family oxidoreductase</fullName>
    </submittedName>
</protein>
<dbReference type="RefSeq" id="WP_169323085.1">
    <property type="nucleotide sequence ID" value="NZ_JABCJJ010000002.1"/>
</dbReference>
<evidence type="ECO:0000313" key="4">
    <source>
        <dbReference type="EMBL" id="NMR19101.1"/>
    </source>
</evidence>
<dbReference type="InterPro" id="IPR036291">
    <property type="entry name" value="NAD(P)-bd_dom_sf"/>
</dbReference>
<evidence type="ECO:0000259" key="3">
    <source>
        <dbReference type="Pfam" id="PF21378"/>
    </source>
</evidence>
<dbReference type="PANTHER" id="PTHR43708">
    <property type="entry name" value="CONSERVED EXPRESSED OXIDOREDUCTASE (EUROFUNG)"/>
    <property type="match status" value="1"/>
</dbReference>
<sequence length="337" mass="35972">MRVGIVGLGDIATKAYLPVLTATLGVVPVLVTRDPARLAATADRYRVRDRFRSVDEALVAGLDAAFVHTPSQTHPAIVTTLLGHGVPVLVDKPIATDLASAREVVETATRLGVSLAVGFNRRHAPAIRELADWPDRDVVVLHKHRQLALGSARAMVFDDFIHVVDTLRFLVPRADGALEPDDVEVSVRTADDGSCRRVAVRFTGAGRLAIGVMSWTAGTAHEGLDVIGDGRRRQVVDLADVVDFDGGEVVRRRDGWAPATRLRGFEAMCDAFLTAVRDGHHLDATDALRTHELCEHVVRHVEQHAGARGTGGTGGTDRTGGTGGTDGMDGTDGTSCR</sequence>
<dbReference type="Proteomes" id="UP000562124">
    <property type="component" value="Unassembled WGS sequence"/>
</dbReference>
<dbReference type="PANTHER" id="PTHR43708:SF4">
    <property type="entry name" value="OXIDOREDUCTASE YCEM-RELATED"/>
    <property type="match status" value="1"/>
</dbReference>
<dbReference type="SUPFAM" id="SSF51735">
    <property type="entry name" value="NAD(P)-binding Rossmann-fold domains"/>
    <property type="match status" value="1"/>
</dbReference>
<dbReference type="AlphaFoldDB" id="A0A7Y0LWD3"/>
<proteinExistence type="predicted"/>
<evidence type="ECO:0000313" key="5">
    <source>
        <dbReference type="Proteomes" id="UP000562124"/>
    </source>
</evidence>
<dbReference type="Pfam" id="PF21378">
    <property type="entry name" value="YceM-like_C"/>
    <property type="match status" value="1"/>
</dbReference>
<comment type="caution">
    <text evidence="4">The sequence shown here is derived from an EMBL/GenBank/DDBJ whole genome shotgun (WGS) entry which is preliminary data.</text>
</comment>
<name>A0A7Y0LWD3_CELFI</name>
<evidence type="ECO:0000256" key="1">
    <source>
        <dbReference type="SAM" id="MobiDB-lite"/>
    </source>
</evidence>
<dbReference type="GO" id="GO:0000166">
    <property type="term" value="F:nucleotide binding"/>
    <property type="evidence" value="ECO:0007669"/>
    <property type="project" value="InterPro"/>
</dbReference>
<dbReference type="InterPro" id="IPR048477">
    <property type="entry name" value="YceM-like_C"/>
</dbReference>
<dbReference type="InterPro" id="IPR051317">
    <property type="entry name" value="Gfo/Idh/MocA_oxidoreduct"/>
</dbReference>
<accession>A0A7Y0LWD3</accession>